<feature type="domain" description="Flagellar assembly protein FliH/Type III secretion system HrpE" evidence="11">
    <location>
        <begin position="115"/>
        <end position="238"/>
    </location>
</feature>
<evidence type="ECO:0000256" key="6">
    <source>
        <dbReference type="ARBA" id="ARBA00022490"/>
    </source>
</evidence>
<feature type="compositionally biased region" description="Basic and acidic residues" evidence="10">
    <location>
        <begin position="71"/>
        <end position="89"/>
    </location>
</feature>
<dbReference type="InterPro" id="IPR051472">
    <property type="entry name" value="T3SS_Stator/FliH"/>
</dbReference>
<feature type="compositionally biased region" description="Low complexity" evidence="10">
    <location>
        <begin position="60"/>
        <end position="69"/>
    </location>
</feature>
<dbReference type="InterPro" id="IPR018035">
    <property type="entry name" value="Flagellar_FliH/T3SS_HrpE"/>
</dbReference>
<evidence type="ECO:0000256" key="4">
    <source>
        <dbReference type="ARBA" id="ARBA00016507"/>
    </source>
</evidence>
<evidence type="ECO:0000256" key="1">
    <source>
        <dbReference type="ARBA" id="ARBA00003041"/>
    </source>
</evidence>
<comment type="similarity">
    <text evidence="3">Belongs to the FliH family.</text>
</comment>
<name>A0A7W5BWH1_9GAMM</name>
<dbReference type="Proteomes" id="UP000525987">
    <property type="component" value="Unassembled WGS sequence"/>
</dbReference>
<protein>
    <recommendedName>
        <fullName evidence="4">Flagellar assembly protein FliH</fullName>
    </recommendedName>
</protein>
<proteinExistence type="inferred from homology"/>
<evidence type="ECO:0000256" key="3">
    <source>
        <dbReference type="ARBA" id="ARBA00006602"/>
    </source>
</evidence>
<dbReference type="EMBL" id="JACHXM010000004">
    <property type="protein sequence ID" value="MBB3140371.1"/>
    <property type="molecule type" value="Genomic_DNA"/>
</dbReference>
<keyword evidence="7" id="KW-1005">Bacterial flagellum biogenesis</keyword>
<dbReference type="PANTHER" id="PTHR34982">
    <property type="entry name" value="YOP PROTEINS TRANSLOCATION PROTEIN L"/>
    <property type="match status" value="1"/>
</dbReference>
<evidence type="ECO:0000256" key="5">
    <source>
        <dbReference type="ARBA" id="ARBA00022448"/>
    </source>
</evidence>
<evidence type="ECO:0000313" key="12">
    <source>
        <dbReference type="EMBL" id="MBB3140371.1"/>
    </source>
</evidence>
<evidence type="ECO:0000256" key="8">
    <source>
        <dbReference type="ARBA" id="ARBA00022927"/>
    </source>
</evidence>
<comment type="function">
    <text evidence="1">Needed for flagellar regrowth and assembly.</text>
</comment>
<comment type="caution">
    <text evidence="12">The sequence shown here is derived from an EMBL/GenBank/DDBJ whole genome shotgun (WGS) entry which is preliminary data.</text>
</comment>
<keyword evidence="12" id="KW-0966">Cell projection</keyword>
<accession>A0A7W5BWH1</accession>
<dbReference type="GO" id="GO:0044781">
    <property type="term" value="P:bacterial-type flagellum organization"/>
    <property type="evidence" value="ECO:0007669"/>
    <property type="project" value="UniProtKB-KW"/>
</dbReference>
<dbReference type="RefSeq" id="WP_246392816.1">
    <property type="nucleotide sequence ID" value="NZ_JACHXM010000004.1"/>
</dbReference>
<keyword evidence="8" id="KW-0653">Protein transport</keyword>
<evidence type="ECO:0000256" key="9">
    <source>
        <dbReference type="ARBA" id="ARBA00023225"/>
    </source>
</evidence>
<dbReference type="InterPro" id="IPR000563">
    <property type="entry name" value="Flag_FliH"/>
</dbReference>
<dbReference type="GO" id="GO:0003774">
    <property type="term" value="F:cytoskeletal motor activity"/>
    <property type="evidence" value="ECO:0007669"/>
    <property type="project" value="InterPro"/>
</dbReference>
<feature type="compositionally biased region" description="Basic and acidic residues" evidence="10">
    <location>
        <begin position="97"/>
        <end position="112"/>
    </location>
</feature>
<feature type="compositionally biased region" description="Basic and acidic residues" evidence="10">
    <location>
        <begin position="10"/>
        <end position="39"/>
    </location>
</feature>
<keyword evidence="6" id="KW-0963">Cytoplasm</keyword>
<feature type="compositionally biased region" description="Basic and acidic residues" evidence="10">
    <location>
        <begin position="47"/>
        <end position="59"/>
    </location>
</feature>
<gene>
    <name evidence="12" type="ORF">FHR96_001233</name>
</gene>
<dbReference type="NCBIfam" id="NF004270">
    <property type="entry name" value="PRK05687.2-1"/>
    <property type="match status" value="1"/>
</dbReference>
<dbReference type="GO" id="GO:0071973">
    <property type="term" value="P:bacterial-type flagellum-dependent cell motility"/>
    <property type="evidence" value="ECO:0007669"/>
    <property type="project" value="InterPro"/>
</dbReference>
<reference evidence="12 13" key="1">
    <citation type="submission" date="2020-08" db="EMBL/GenBank/DDBJ databases">
        <title>Genomic Encyclopedia of Type Strains, Phase III (KMG-III): the genomes of soil and plant-associated and newly described type strains.</title>
        <authorList>
            <person name="Whitman W."/>
        </authorList>
    </citation>
    <scope>NUCLEOTIDE SEQUENCE [LARGE SCALE GENOMIC DNA]</scope>
    <source>
        <strain evidence="12 13">CECT 5995</strain>
    </source>
</reference>
<dbReference type="GO" id="GO:0009288">
    <property type="term" value="C:bacterial-type flagellum"/>
    <property type="evidence" value="ECO:0007669"/>
    <property type="project" value="InterPro"/>
</dbReference>
<dbReference type="Pfam" id="PF02108">
    <property type="entry name" value="FliH"/>
    <property type="match status" value="1"/>
</dbReference>
<dbReference type="AlphaFoldDB" id="A0A7W5BWH1"/>
<comment type="subcellular location">
    <subcellularLocation>
        <location evidence="2">Cytoplasm</location>
    </subcellularLocation>
</comment>
<sequence length="256" mass="29083">MSDPGAMSDPDAKHHTGADKPWRRWRMGELRTPERRDEPDAPPAPEEAAKQARQQEARRQQQALEALRQQAHREAYEQGLREGREDGHAEGLAQGLEEGRRQAREELEQRTEETLAPLVPLARHFDEALESLDEAVAEDLVELALATGRQLAGEALKARPRQVLELIRALLHSEPPLIGQQRLWLHPLDHRLVTKHLGEELEAAGWQLQPDDQLTRGGCRVTSARGELDATWETRWQAIQDQVRRRQPPTSSTDED</sequence>
<dbReference type="PANTHER" id="PTHR34982:SF1">
    <property type="entry name" value="FLAGELLAR ASSEMBLY PROTEIN FLIH"/>
    <property type="match status" value="1"/>
</dbReference>
<evidence type="ECO:0000256" key="7">
    <source>
        <dbReference type="ARBA" id="ARBA00022795"/>
    </source>
</evidence>
<evidence type="ECO:0000313" key="13">
    <source>
        <dbReference type="Proteomes" id="UP000525987"/>
    </source>
</evidence>
<evidence type="ECO:0000256" key="10">
    <source>
        <dbReference type="SAM" id="MobiDB-lite"/>
    </source>
</evidence>
<dbReference type="PRINTS" id="PR01003">
    <property type="entry name" value="FLGFLIH"/>
</dbReference>
<keyword evidence="12" id="KW-0969">Cilium</keyword>
<evidence type="ECO:0000259" key="11">
    <source>
        <dbReference type="Pfam" id="PF02108"/>
    </source>
</evidence>
<dbReference type="GO" id="GO:0015031">
    <property type="term" value="P:protein transport"/>
    <property type="evidence" value="ECO:0007669"/>
    <property type="project" value="UniProtKB-KW"/>
</dbReference>
<feature type="region of interest" description="Disordered" evidence="10">
    <location>
        <begin position="1"/>
        <end position="112"/>
    </location>
</feature>
<organism evidence="12 13">
    <name type="scientific">Halomonas organivorans</name>
    <dbReference type="NCBI Taxonomy" id="257772"/>
    <lineage>
        <taxon>Bacteria</taxon>
        <taxon>Pseudomonadati</taxon>
        <taxon>Pseudomonadota</taxon>
        <taxon>Gammaproteobacteria</taxon>
        <taxon>Oceanospirillales</taxon>
        <taxon>Halomonadaceae</taxon>
        <taxon>Halomonas</taxon>
    </lineage>
</organism>
<keyword evidence="12" id="KW-0282">Flagellum</keyword>
<keyword evidence="13" id="KW-1185">Reference proteome</keyword>
<keyword evidence="5" id="KW-0813">Transport</keyword>
<keyword evidence="9" id="KW-1006">Bacterial flagellum protein export</keyword>
<dbReference type="GO" id="GO:0005829">
    <property type="term" value="C:cytosol"/>
    <property type="evidence" value="ECO:0007669"/>
    <property type="project" value="TreeGrafter"/>
</dbReference>
<evidence type="ECO:0000256" key="2">
    <source>
        <dbReference type="ARBA" id="ARBA00004496"/>
    </source>
</evidence>